<gene>
    <name evidence="3" type="ORF">FA09DRAFT_327871</name>
</gene>
<dbReference type="GeneID" id="37269103"/>
<accession>A0A316ZHN7</accession>
<sequence length="568" mass="59173">MLRGTSRLGASALRPCLASASAPRAAPALVRHASRLPTPSARPSRVVRRTHAEHNAPTAAHAARPSHGRQHGEASESSAASAAAAQPLQATDAAPASTPGSSSKPLSFEDAVASPSSAAGVELSAKLSEALSAPVSLPHDEHAVLDPSEHKAVAHLLGQSAIVVTRQVEMMNIFLGYEQANRYQLLSPDGEALGFLLESEGSITSTMSRQLLRNHRPFKALVLAPDGSPLLRVHRGLTWINSTTRIFALPPNTAPGTGEEVGEGERLIGEVKQVWHAWRRRYELFRPDQEGEEGAMRQCANVDGGLLTWDFNLQDEQGRTVASCSRNFRGFARELFADVGQYVVSFEATQPNAGALPMPENNDDKALVPSSEAVRSLPLDERALALALAFTLDVDYFSRHSSAGHGGMMPWLWMPGTGGSTAGTSNEPAPQQGQGQDSRDIGPTSEMPGTTSADAGGLGGAAGMVGYDAWSRGSDDGATVRPDAQAPPTSTQQPDAWGSGTDADPWGAPPSSGDSSQSGGWDAGSGQVGAGEETWGEGSEPFEDAAGSLGDGGGGGWGIGDLFDGWGS</sequence>
<dbReference type="PANTHER" id="PTHR23248:SF9">
    <property type="entry name" value="PHOSPHOLIPID SCRAMBLASE"/>
    <property type="match status" value="1"/>
</dbReference>
<evidence type="ECO:0000313" key="3">
    <source>
        <dbReference type="EMBL" id="PWO00443.1"/>
    </source>
</evidence>
<reference evidence="3 4" key="1">
    <citation type="journal article" date="2018" name="Mol. Biol. Evol.">
        <title>Broad Genomic Sampling Reveals a Smut Pathogenic Ancestry of the Fungal Clade Ustilaginomycotina.</title>
        <authorList>
            <person name="Kijpornyongpan T."/>
            <person name="Mondo S.J."/>
            <person name="Barry K."/>
            <person name="Sandor L."/>
            <person name="Lee J."/>
            <person name="Lipzen A."/>
            <person name="Pangilinan J."/>
            <person name="LaButti K."/>
            <person name="Hainaut M."/>
            <person name="Henrissat B."/>
            <person name="Grigoriev I.V."/>
            <person name="Spatafora J.W."/>
            <person name="Aime M.C."/>
        </authorList>
    </citation>
    <scope>NUCLEOTIDE SEQUENCE [LARGE SCALE GENOMIC DNA]</scope>
    <source>
        <strain evidence="3 4">MCA 4186</strain>
    </source>
</reference>
<comment type="similarity">
    <text evidence="1">Belongs to the phospholipid scramblase family.</text>
</comment>
<feature type="region of interest" description="Disordered" evidence="2">
    <location>
        <begin position="414"/>
        <end position="568"/>
    </location>
</feature>
<feature type="region of interest" description="Disordered" evidence="2">
    <location>
        <begin position="30"/>
        <end position="109"/>
    </location>
</feature>
<dbReference type="PANTHER" id="PTHR23248">
    <property type="entry name" value="PHOSPHOLIPID SCRAMBLASE-RELATED"/>
    <property type="match status" value="1"/>
</dbReference>
<dbReference type="Proteomes" id="UP000245946">
    <property type="component" value="Unassembled WGS sequence"/>
</dbReference>
<organism evidence="3 4">
    <name type="scientific">Tilletiopsis washingtonensis</name>
    <dbReference type="NCBI Taxonomy" id="58919"/>
    <lineage>
        <taxon>Eukaryota</taxon>
        <taxon>Fungi</taxon>
        <taxon>Dikarya</taxon>
        <taxon>Basidiomycota</taxon>
        <taxon>Ustilaginomycotina</taxon>
        <taxon>Exobasidiomycetes</taxon>
        <taxon>Entylomatales</taxon>
        <taxon>Entylomatales incertae sedis</taxon>
        <taxon>Tilletiopsis</taxon>
    </lineage>
</organism>
<dbReference type="EMBL" id="KZ819285">
    <property type="protein sequence ID" value="PWO00443.1"/>
    <property type="molecule type" value="Genomic_DNA"/>
</dbReference>
<dbReference type="AlphaFoldDB" id="A0A316ZHN7"/>
<dbReference type="STRING" id="58919.A0A316ZHN7"/>
<dbReference type="InterPro" id="IPR005552">
    <property type="entry name" value="Scramblase"/>
</dbReference>
<keyword evidence="4" id="KW-1185">Reference proteome</keyword>
<dbReference type="RefSeq" id="XP_025600721.1">
    <property type="nucleotide sequence ID" value="XM_025741559.1"/>
</dbReference>
<name>A0A316ZHN7_9BASI</name>
<protein>
    <submittedName>
        <fullName evidence="3">Scramblase-domain-containing protein</fullName>
    </submittedName>
</protein>
<dbReference type="GO" id="GO:0017128">
    <property type="term" value="F:phospholipid scramblase activity"/>
    <property type="evidence" value="ECO:0007669"/>
    <property type="project" value="InterPro"/>
</dbReference>
<proteinExistence type="inferred from homology"/>
<dbReference type="OrthoDB" id="191150at2759"/>
<feature type="compositionally biased region" description="Low complexity" evidence="2">
    <location>
        <begin position="75"/>
        <end position="96"/>
    </location>
</feature>
<feature type="compositionally biased region" description="Gly residues" evidence="2">
    <location>
        <begin position="549"/>
        <end position="559"/>
    </location>
</feature>
<evidence type="ECO:0000256" key="1">
    <source>
        <dbReference type="ARBA" id="ARBA00005350"/>
    </source>
</evidence>
<evidence type="ECO:0000256" key="2">
    <source>
        <dbReference type="SAM" id="MobiDB-lite"/>
    </source>
</evidence>
<dbReference type="Pfam" id="PF03803">
    <property type="entry name" value="Scramblase"/>
    <property type="match status" value="1"/>
</dbReference>
<feature type="compositionally biased region" description="Polar residues" evidence="2">
    <location>
        <begin position="422"/>
        <end position="436"/>
    </location>
</feature>
<evidence type="ECO:0000313" key="4">
    <source>
        <dbReference type="Proteomes" id="UP000245946"/>
    </source>
</evidence>
<feature type="compositionally biased region" description="Low complexity" evidence="2">
    <location>
        <begin position="509"/>
        <end position="520"/>
    </location>
</feature>
<dbReference type="GO" id="GO:0005886">
    <property type="term" value="C:plasma membrane"/>
    <property type="evidence" value="ECO:0007669"/>
    <property type="project" value="TreeGrafter"/>
</dbReference>